<evidence type="ECO:0000313" key="2">
    <source>
        <dbReference type="EMBL" id="MDJ1173461.1"/>
    </source>
</evidence>
<dbReference type="Gene3D" id="3.40.50.300">
    <property type="entry name" value="P-loop containing nucleotide triphosphate hydrolases"/>
    <property type="match status" value="1"/>
</dbReference>
<dbReference type="RefSeq" id="WP_283765824.1">
    <property type="nucleotide sequence ID" value="NZ_JAQOSO010000022.1"/>
</dbReference>
<dbReference type="EMBL" id="JAQOSO010000022">
    <property type="protein sequence ID" value="MDJ1173461.1"/>
    <property type="molecule type" value="Genomic_DNA"/>
</dbReference>
<gene>
    <name evidence="2" type="ORF">PMG25_05080</name>
</gene>
<name>A0ABT7B2T1_9CYAN</name>
<dbReference type="PANTHER" id="PTHR43581:SF4">
    <property type="entry name" value="ATP_GTP PHOSPHATASE"/>
    <property type="match status" value="1"/>
</dbReference>
<accession>A0ABT7B2T1</accession>
<dbReference type="InterPro" id="IPR003959">
    <property type="entry name" value="ATPase_AAA_core"/>
</dbReference>
<proteinExistence type="predicted"/>
<dbReference type="SUPFAM" id="SSF52540">
    <property type="entry name" value="P-loop containing nucleoside triphosphate hydrolases"/>
    <property type="match status" value="1"/>
</dbReference>
<keyword evidence="3" id="KW-1185">Reference proteome</keyword>
<dbReference type="InterPro" id="IPR027417">
    <property type="entry name" value="P-loop_NTPase"/>
</dbReference>
<evidence type="ECO:0000313" key="3">
    <source>
        <dbReference type="Proteomes" id="UP001235849"/>
    </source>
</evidence>
<dbReference type="Proteomes" id="UP001235849">
    <property type="component" value="Unassembled WGS sequence"/>
</dbReference>
<organism evidence="2 3">
    <name type="scientific">Roseofilum capinflatum BLCC-M114</name>
    <dbReference type="NCBI Taxonomy" id="3022440"/>
    <lineage>
        <taxon>Bacteria</taxon>
        <taxon>Bacillati</taxon>
        <taxon>Cyanobacteriota</taxon>
        <taxon>Cyanophyceae</taxon>
        <taxon>Desertifilales</taxon>
        <taxon>Desertifilaceae</taxon>
        <taxon>Roseofilum</taxon>
        <taxon>Roseofilum capinflatum</taxon>
    </lineage>
</organism>
<dbReference type="InterPro" id="IPR051396">
    <property type="entry name" value="Bact_Antivir_Def_Nuclease"/>
</dbReference>
<dbReference type="PANTHER" id="PTHR43581">
    <property type="entry name" value="ATP/GTP PHOSPHATASE"/>
    <property type="match status" value="1"/>
</dbReference>
<protein>
    <submittedName>
        <fullName evidence="2">AAA family ATPase</fullName>
    </submittedName>
</protein>
<feature type="domain" description="ATPase AAA-type core" evidence="1">
    <location>
        <begin position="25"/>
        <end position="308"/>
    </location>
</feature>
<reference evidence="2 3" key="1">
    <citation type="submission" date="2023-01" db="EMBL/GenBank/DDBJ databases">
        <title>Novel diversity within Roseofilum (Cyanobacteria; Desertifilaceae) from marine benthic mats with descriptions of four novel species.</title>
        <authorList>
            <person name="Wang Y."/>
            <person name="Berthold D.E."/>
            <person name="Hu J."/>
            <person name="Lefler F.W."/>
            <person name="Laughinghouse H.D. IV."/>
        </authorList>
    </citation>
    <scope>NUCLEOTIDE SEQUENCE [LARGE SCALE GENOMIC DNA]</scope>
    <source>
        <strain evidence="2 3">BLCC-M114</strain>
    </source>
</reference>
<dbReference type="Pfam" id="PF13304">
    <property type="entry name" value="AAA_21"/>
    <property type="match status" value="1"/>
</dbReference>
<comment type="caution">
    <text evidence="2">The sequence shown here is derived from an EMBL/GenBank/DDBJ whole genome shotgun (WGS) entry which is preliminary data.</text>
</comment>
<sequence>MFKDITVSNFRCFKDISIPNLERVNLIGGVNNVGKTTLLEAIALSTSLNSLETPLRLNFDRGIVRHPNFNIEEICEWVFYEKRSDRSIKIKIVDHKDINSDLKLSLDKASTPRILPLSLRSNTRKFFKDLKLEFKQNNQHLVFTIFLTLDKEDASEMRLGIEQESIPEEAEIDFFDVIYFISSRTKISPSEDAERFSDLEAINRQQEVVDILRILEPRLKRLAILVNEGIPMIYGDVGMESLIPIAVMGEGMSRLLSIILSIMSISDGILLIDEIDNGIHYSVLEKVWQSIALATQKYNTQIFATTHSRECILAAHQAFSQFESYDFRYIRLEREKDSSLIKSLVYDQETLGTSVDLNLEMR</sequence>
<evidence type="ECO:0000259" key="1">
    <source>
        <dbReference type="Pfam" id="PF13304"/>
    </source>
</evidence>